<protein>
    <submittedName>
        <fullName evidence="9">Antiseptic resistance protein</fullName>
    </submittedName>
</protein>
<dbReference type="InterPro" id="IPR008969">
    <property type="entry name" value="CarboxyPept-like_regulatory"/>
</dbReference>
<keyword evidence="6" id="KW-0046">Antibiotic resistance</keyword>
<dbReference type="Gene3D" id="2.60.40.1120">
    <property type="entry name" value="Carboxypeptidase-like, regulatory domain"/>
    <property type="match status" value="3"/>
</dbReference>
<evidence type="ECO:0000256" key="1">
    <source>
        <dbReference type="ARBA" id="ARBA00004651"/>
    </source>
</evidence>
<dbReference type="EMBL" id="LT963352">
    <property type="protein sequence ID" value="SOR84257.1"/>
    <property type="molecule type" value="Genomic_DNA"/>
</dbReference>
<keyword evidence="2" id="KW-0813">Transport</keyword>
<feature type="transmembrane region" description="Helical" evidence="7">
    <location>
        <begin position="347"/>
        <end position="366"/>
    </location>
</feature>
<feature type="transmembrane region" description="Helical" evidence="7">
    <location>
        <begin position="403"/>
        <end position="422"/>
    </location>
</feature>
<dbReference type="AlphaFoldDB" id="A0A2N9BLL7"/>
<evidence type="ECO:0000256" key="6">
    <source>
        <dbReference type="ARBA" id="ARBA00023251"/>
    </source>
</evidence>
<dbReference type="GO" id="GO:0005886">
    <property type="term" value="C:plasma membrane"/>
    <property type="evidence" value="ECO:0007669"/>
    <property type="project" value="UniProtKB-SubCell"/>
</dbReference>
<evidence type="ECO:0000256" key="2">
    <source>
        <dbReference type="ARBA" id="ARBA00022448"/>
    </source>
</evidence>
<dbReference type="OrthoDB" id="102502at2"/>
<organism evidence="9 10">
    <name type="scientific">Streptomyces chartreusis NRRL 3882</name>
    <dbReference type="NCBI Taxonomy" id="1079985"/>
    <lineage>
        <taxon>Bacteria</taxon>
        <taxon>Bacillati</taxon>
        <taxon>Actinomycetota</taxon>
        <taxon>Actinomycetes</taxon>
        <taxon>Kitasatosporales</taxon>
        <taxon>Streptomycetaceae</taxon>
        <taxon>Streptomyces</taxon>
    </lineage>
</organism>
<evidence type="ECO:0000313" key="10">
    <source>
        <dbReference type="Proteomes" id="UP000235464"/>
    </source>
</evidence>
<proteinExistence type="predicted"/>
<feature type="transmembrane region" description="Helical" evidence="7">
    <location>
        <begin position="41"/>
        <end position="65"/>
    </location>
</feature>
<dbReference type="SUPFAM" id="SSF49452">
    <property type="entry name" value="Starch-binding domain-like"/>
    <property type="match status" value="1"/>
</dbReference>
<dbReference type="Pfam" id="PF13620">
    <property type="entry name" value="CarboxypepD_reg"/>
    <property type="match status" value="3"/>
</dbReference>
<keyword evidence="3 7" id="KW-0812">Transmembrane</keyword>
<dbReference type="InterPro" id="IPR036259">
    <property type="entry name" value="MFS_trans_sf"/>
</dbReference>
<feature type="transmembrane region" description="Helical" evidence="7">
    <location>
        <begin position="450"/>
        <end position="471"/>
    </location>
</feature>
<accession>A0A2N9BLL7</accession>
<feature type="transmembrane region" description="Helical" evidence="7">
    <location>
        <begin position="378"/>
        <end position="397"/>
    </location>
</feature>
<dbReference type="CDD" id="cd17321">
    <property type="entry name" value="MFS_MMR_MDR_like"/>
    <property type="match status" value="1"/>
</dbReference>
<dbReference type="InterPro" id="IPR011701">
    <property type="entry name" value="MFS"/>
</dbReference>
<dbReference type="SUPFAM" id="SSF49464">
    <property type="entry name" value="Carboxypeptidase regulatory domain-like"/>
    <property type="match status" value="2"/>
</dbReference>
<evidence type="ECO:0000256" key="7">
    <source>
        <dbReference type="SAM" id="Phobius"/>
    </source>
</evidence>
<feature type="transmembrane region" description="Helical" evidence="7">
    <location>
        <begin position="311"/>
        <end position="335"/>
    </location>
</feature>
<feature type="transmembrane region" description="Helical" evidence="7">
    <location>
        <begin position="108"/>
        <end position="125"/>
    </location>
</feature>
<dbReference type="InterPro" id="IPR013784">
    <property type="entry name" value="Carb-bd-like_fold"/>
</dbReference>
<feature type="transmembrane region" description="Helical" evidence="7">
    <location>
        <begin position="548"/>
        <end position="569"/>
    </location>
</feature>
<feature type="domain" description="Major facilitator superfamily (MFS) profile" evidence="8">
    <location>
        <begin position="36"/>
        <end position="511"/>
    </location>
</feature>
<dbReference type="Gene3D" id="1.20.1720.10">
    <property type="entry name" value="Multidrug resistance protein D"/>
    <property type="match status" value="1"/>
</dbReference>
<evidence type="ECO:0000256" key="4">
    <source>
        <dbReference type="ARBA" id="ARBA00022989"/>
    </source>
</evidence>
<keyword evidence="10" id="KW-1185">Reference proteome</keyword>
<dbReference type="PANTHER" id="PTHR42718">
    <property type="entry name" value="MAJOR FACILITATOR SUPERFAMILY MULTIDRUG TRANSPORTER MFSC"/>
    <property type="match status" value="1"/>
</dbReference>
<comment type="subcellular location">
    <subcellularLocation>
        <location evidence="1">Cell membrane</location>
        <topology evidence="1">Multi-pass membrane protein</topology>
    </subcellularLocation>
</comment>
<dbReference type="PROSITE" id="PS50850">
    <property type="entry name" value="MFS"/>
    <property type="match status" value="1"/>
</dbReference>
<dbReference type="SUPFAM" id="SSF103473">
    <property type="entry name" value="MFS general substrate transporter"/>
    <property type="match status" value="2"/>
</dbReference>
<evidence type="ECO:0000256" key="5">
    <source>
        <dbReference type="ARBA" id="ARBA00023136"/>
    </source>
</evidence>
<keyword evidence="5 7" id="KW-0472">Membrane</keyword>
<evidence type="ECO:0000256" key="3">
    <source>
        <dbReference type="ARBA" id="ARBA00022692"/>
    </source>
</evidence>
<dbReference type="InterPro" id="IPR020846">
    <property type="entry name" value="MFS_dom"/>
</dbReference>
<sequence length="852" mass="88360">MATEESTHGTAETRPARQRGRSAWIGVDHPRYKWVALTNTTLGILLATINSSIVLISLPGIFTGIRLDPLQPSNVSYLLWMLMGYMLVTAVLVVALGRLGDMWGRVRIYNAGFLIFTLTSVILSLDPFHGGSGALWLIGWRIVQALGGAMLMANSAAILTDAFPARQRGMALGVNMVAGIAGSFLGLVLGGALVTWNWRSVFWVNVPIGLIGTVWAYKSLHETGVRTPGRMDWWGNLTFAVGLTALLAGITYGIQPYGGHTMGWTNPWVLAGLIGGVVVLVVFCVIEARVAEPMFPLRLFRDTAFAGGNAAALLGAIARGGLQFMLIIWLQGIWLPLHGYDYADTPLWAGIYMLPLTIGFLVAGPVSGYLSDRYGARLFAAAGFVVMAASFAGLLALPTDFGYGVFALLIFLNGLGGGLFAAPNTSIIMSSVPAEARGAASGMRATFQNAGMVLSMGVFFSLMVAGLSGSLPQTLSSGLTAQGVPAQAAHAVAQLPPVGVLFAAFLGYNPVQNLLGQSILGQLPPANAAKLTGREFFPHLISPPFHDGLVVVFSLAIAMSLAAAAASLIRGRAQAAPATTAEAASPPAAASAAAAGDANTPTVVCRVEDPAGRPVAAATLTLVDRRGHQTARARTREDGGCVLPRPRPGSYTLVASAVGHQPRAVDLAVGDQPASCTVTMARATGLRGTVRDADGTPVTEATVVVIDAHGDVVSTTTTGPDGGYALLGLLPGPFTLQVSAHGHRPVAAPVEVGPSDATGHDVTLNPAGALAGTVRHGRTGRPVADARITLLDTDGIPVATAVTEDDGLYTLTDFAPGAYTLVAAGYPPVSSTVVLDHADTTTVDLELVQPTE</sequence>
<name>A0A2N9BLL7_STRCX</name>
<feature type="transmembrane region" description="Helical" evidence="7">
    <location>
        <begin position="267"/>
        <end position="290"/>
    </location>
</feature>
<keyword evidence="4 7" id="KW-1133">Transmembrane helix</keyword>
<dbReference type="Proteomes" id="UP000235464">
    <property type="component" value="Chromosome I"/>
</dbReference>
<dbReference type="GO" id="GO:0046677">
    <property type="term" value="P:response to antibiotic"/>
    <property type="evidence" value="ECO:0007669"/>
    <property type="project" value="UniProtKB-KW"/>
</dbReference>
<reference evidence="10" key="1">
    <citation type="submission" date="2017-11" db="EMBL/GenBank/DDBJ databases">
        <authorList>
            <person name="Wibberg D."/>
        </authorList>
    </citation>
    <scope>NUCLEOTIDE SEQUENCE [LARGE SCALE GENOMIC DNA]</scope>
</reference>
<dbReference type="GO" id="GO:0022857">
    <property type="term" value="F:transmembrane transporter activity"/>
    <property type="evidence" value="ECO:0007669"/>
    <property type="project" value="InterPro"/>
</dbReference>
<dbReference type="GO" id="GO:0030246">
    <property type="term" value="F:carbohydrate binding"/>
    <property type="evidence" value="ECO:0007669"/>
    <property type="project" value="InterPro"/>
</dbReference>
<dbReference type="PANTHER" id="PTHR42718:SF9">
    <property type="entry name" value="MAJOR FACILITATOR SUPERFAMILY MULTIDRUG TRANSPORTER MFSC"/>
    <property type="match status" value="1"/>
</dbReference>
<gene>
    <name evidence="9" type="primary">qacA_11</name>
    <name evidence="9" type="ORF">SCNRRL3882_7702</name>
</gene>
<feature type="transmembrane region" description="Helical" evidence="7">
    <location>
        <begin position="237"/>
        <end position="255"/>
    </location>
</feature>
<dbReference type="Gene3D" id="1.20.1250.20">
    <property type="entry name" value="MFS general substrate transporter like domains"/>
    <property type="match status" value="1"/>
</dbReference>
<evidence type="ECO:0000313" key="9">
    <source>
        <dbReference type="EMBL" id="SOR84257.1"/>
    </source>
</evidence>
<feature type="transmembrane region" description="Helical" evidence="7">
    <location>
        <begin position="137"/>
        <end position="159"/>
    </location>
</feature>
<dbReference type="Pfam" id="PF07690">
    <property type="entry name" value="MFS_1"/>
    <property type="match status" value="1"/>
</dbReference>
<feature type="transmembrane region" description="Helical" evidence="7">
    <location>
        <begin position="171"/>
        <end position="194"/>
    </location>
</feature>
<evidence type="ECO:0000259" key="8">
    <source>
        <dbReference type="PROSITE" id="PS50850"/>
    </source>
</evidence>
<feature type="transmembrane region" description="Helical" evidence="7">
    <location>
        <begin position="200"/>
        <end position="217"/>
    </location>
</feature>
<feature type="transmembrane region" description="Helical" evidence="7">
    <location>
        <begin position="77"/>
        <end position="96"/>
    </location>
</feature>